<dbReference type="Proteomes" id="UP001059950">
    <property type="component" value="Chromosome"/>
</dbReference>
<dbReference type="PANTHER" id="PTHR11712:SF320">
    <property type="entry name" value="BETA-KETOACYL SYNTHASE"/>
    <property type="match status" value="1"/>
</dbReference>
<dbReference type="NCBIfam" id="NF006618">
    <property type="entry name" value="PRK09185.1"/>
    <property type="match status" value="1"/>
</dbReference>
<dbReference type="SUPFAM" id="SSF53901">
    <property type="entry name" value="Thiolase-like"/>
    <property type="match status" value="2"/>
</dbReference>
<feature type="domain" description="Ketosynthase family 3 (KS3)" evidence="5">
    <location>
        <begin position="1"/>
        <end position="387"/>
    </location>
</feature>
<protein>
    <submittedName>
        <fullName evidence="6">Beta-ketoacyl-[acyl-carrier-protein] synthase family protein</fullName>
    </submittedName>
</protein>
<evidence type="ECO:0000259" key="5">
    <source>
        <dbReference type="PROSITE" id="PS52004"/>
    </source>
</evidence>
<dbReference type="EMBL" id="CP073344">
    <property type="protein sequence ID" value="UTW03896.1"/>
    <property type="molecule type" value="Genomic_DNA"/>
</dbReference>
<organism evidence="6 7">
    <name type="scientific">Amphritea atlantica</name>
    <dbReference type="NCBI Taxonomy" id="355243"/>
    <lineage>
        <taxon>Bacteria</taxon>
        <taxon>Pseudomonadati</taxon>
        <taxon>Pseudomonadota</taxon>
        <taxon>Gammaproteobacteria</taxon>
        <taxon>Oceanospirillales</taxon>
        <taxon>Oceanospirillaceae</taxon>
        <taxon>Amphritea</taxon>
    </lineage>
</organism>
<reference evidence="6" key="1">
    <citation type="submission" date="2021-04" db="EMBL/GenBank/DDBJ databases">
        <title>Oceanospirillales bacteria with DddD are important DMSP degraders in coastal seawater.</title>
        <authorList>
            <person name="Liu J."/>
        </authorList>
    </citation>
    <scope>NUCLEOTIDE SEQUENCE</scope>
    <source>
        <strain evidence="6">GY6</strain>
    </source>
</reference>
<dbReference type="InterPro" id="IPR020841">
    <property type="entry name" value="PKS_Beta-ketoAc_synthase_dom"/>
</dbReference>
<dbReference type="Gene3D" id="3.40.47.10">
    <property type="match status" value="1"/>
</dbReference>
<sequence length="391" mass="40805">MRRCYLNAMAMLSAMGDSPEQVCELLSSGLPDLTLTDQFSNGNPLPLGLYNGELPEILFSESKWHSRNNRFALAALHQIRSETDAAVKRYGADRVGVVIGTSTSGIGDSENYLRQRAVTGQVPEGYDYGLQEMGATAAFVAKQLGVSGPVFGISTACSSGSKALASARRLLRSGLCDAVIAGGVDTLCHLTVQGFSSLEAVSKQPCNPFSINRNGINIGEAAALFLVTEEAGGIELAGVGESSDAHHISAPDPSGAGAVRCMTAALSDAGVPAEKISYINLHGTATSLNDQMESRAVAEVFGSEVCCSSTKPFTGHTLGAAGALEAAICWLALRQGFIPPHHWDGCADPALPVINLVSEACADTTPEYMLSNSFAFGGNNISLILRGCNDI</sequence>
<dbReference type="InterPro" id="IPR014031">
    <property type="entry name" value="Ketoacyl_synth_C"/>
</dbReference>
<evidence type="ECO:0000313" key="6">
    <source>
        <dbReference type="EMBL" id="UTW03896.1"/>
    </source>
</evidence>
<dbReference type="InterPro" id="IPR016039">
    <property type="entry name" value="Thiolase-like"/>
</dbReference>
<name>A0ABY5GWE9_9GAMM</name>
<evidence type="ECO:0000256" key="1">
    <source>
        <dbReference type="ARBA" id="ARBA00005194"/>
    </source>
</evidence>
<dbReference type="PROSITE" id="PS00606">
    <property type="entry name" value="KS3_1"/>
    <property type="match status" value="1"/>
</dbReference>
<dbReference type="PROSITE" id="PS52004">
    <property type="entry name" value="KS3_2"/>
    <property type="match status" value="1"/>
</dbReference>
<evidence type="ECO:0000256" key="4">
    <source>
        <dbReference type="RuleBase" id="RU003694"/>
    </source>
</evidence>
<comment type="pathway">
    <text evidence="1">Lipid metabolism; fatty acid biosynthesis.</text>
</comment>
<evidence type="ECO:0000313" key="7">
    <source>
        <dbReference type="Proteomes" id="UP001059950"/>
    </source>
</evidence>
<dbReference type="Pfam" id="PF02801">
    <property type="entry name" value="Ketoacyl-synt_C"/>
    <property type="match status" value="1"/>
</dbReference>
<keyword evidence="3 4" id="KW-0808">Transferase</keyword>
<dbReference type="Pfam" id="PF00109">
    <property type="entry name" value="ketoacyl-synt"/>
    <property type="match status" value="1"/>
</dbReference>
<evidence type="ECO:0000256" key="2">
    <source>
        <dbReference type="ARBA" id="ARBA00008467"/>
    </source>
</evidence>
<dbReference type="SMART" id="SM00825">
    <property type="entry name" value="PKS_KS"/>
    <property type="match status" value="1"/>
</dbReference>
<dbReference type="InterPro" id="IPR000794">
    <property type="entry name" value="Beta-ketoacyl_synthase"/>
</dbReference>
<accession>A0ABY5GWE9</accession>
<gene>
    <name evidence="6" type="ORF">KDX31_02355</name>
</gene>
<proteinExistence type="inferred from homology"/>
<dbReference type="CDD" id="cd00834">
    <property type="entry name" value="KAS_I_II"/>
    <property type="match status" value="1"/>
</dbReference>
<dbReference type="PANTHER" id="PTHR11712">
    <property type="entry name" value="POLYKETIDE SYNTHASE-RELATED"/>
    <property type="match status" value="1"/>
</dbReference>
<evidence type="ECO:0000256" key="3">
    <source>
        <dbReference type="ARBA" id="ARBA00022679"/>
    </source>
</evidence>
<comment type="similarity">
    <text evidence="2 4">Belongs to the thiolase-like superfamily. Beta-ketoacyl-ACP synthases family.</text>
</comment>
<dbReference type="InterPro" id="IPR018201">
    <property type="entry name" value="Ketoacyl_synth_AS"/>
</dbReference>
<dbReference type="InterPro" id="IPR014030">
    <property type="entry name" value="Ketoacyl_synth_N"/>
</dbReference>
<keyword evidence="7" id="KW-1185">Reference proteome</keyword>